<sequence length="30" mass="3513">MEAMIEIINKVTATHSGRIIQYRRDGFSFK</sequence>
<gene>
    <name evidence="1" type="ORF">METZ01_LOCUS76027</name>
</gene>
<dbReference type="EMBL" id="UINC01005726">
    <property type="protein sequence ID" value="SVA23173.1"/>
    <property type="molecule type" value="Genomic_DNA"/>
</dbReference>
<organism evidence="1">
    <name type="scientific">marine metagenome</name>
    <dbReference type="NCBI Taxonomy" id="408172"/>
    <lineage>
        <taxon>unclassified sequences</taxon>
        <taxon>metagenomes</taxon>
        <taxon>ecological metagenomes</taxon>
    </lineage>
</organism>
<proteinExistence type="predicted"/>
<evidence type="ECO:0000313" key="1">
    <source>
        <dbReference type="EMBL" id="SVA23173.1"/>
    </source>
</evidence>
<protein>
    <submittedName>
        <fullName evidence="1">Uncharacterized protein</fullName>
    </submittedName>
</protein>
<name>A0A381U9C5_9ZZZZ</name>
<accession>A0A381U9C5</accession>
<dbReference type="AlphaFoldDB" id="A0A381U9C5"/>
<reference evidence="1" key="1">
    <citation type="submission" date="2018-05" db="EMBL/GenBank/DDBJ databases">
        <authorList>
            <person name="Lanie J.A."/>
            <person name="Ng W.-L."/>
            <person name="Kazmierczak K.M."/>
            <person name="Andrzejewski T.M."/>
            <person name="Davidsen T.M."/>
            <person name="Wayne K.J."/>
            <person name="Tettelin H."/>
            <person name="Glass J.I."/>
            <person name="Rusch D."/>
            <person name="Podicherti R."/>
            <person name="Tsui H.-C.T."/>
            <person name="Winkler M.E."/>
        </authorList>
    </citation>
    <scope>NUCLEOTIDE SEQUENCE</scope>
</reference>